<organism evidence="6">
    <name type="scientific">Graphocephala atropunctata</name>
    <dbReference type="NCBI Taxonomy" id="36148"/>
    <lineage>
        <taxon>Eukaryota</taxon>
        <taxon>Metazoa</taxon>
        <taxon>Ecdysozoa</taxon>
        <taxon>Arthropoda</taxon>
        <taxon>Hexapoda</taxon>
        <taxon>Insecta</taxon>
        <taxon>Pterygota</taxon>
        <taxon>Neoptera</taxon>
        <taxon>Paraneoptera</taxon>
        <taxon>Hemiptera</taxon>
        <taxon>Auchenorrhyncha</taxon>
        <taxon>Membracoidea</taxon>
        <taxon>Cicadellidae</taxon>
        <taxon>Cicadellinae</taxon>
        <taxon>Cicadellini</taxon>
        <taxon>Graphocephala</taxon>
    </lineage>
</organism>
<accession>A0A1B6LQA5</accession>
<keyword evidence="5" id="KW-0175">Coiled coil</keyword>
<sequence>MPLTEEEKKKKKAEKKAQKLKEAEELRIKTRKDELAREVKTSQGMVANRMKLWYMRNYAARFPLIQDDMEMAWHSFEYALDVKDFIVCQLQHQMEEAKLQEAVSWQDFVIKIDDMIGDYLKRLEGMDNQFQARLKNLLDDSMEKAQQQEMAQTDLVDYYKTVLYIMEEQFQEVSSVAQGEYMTKRDEEAKRGVHVTDMMSAALESTVKKTTMAIKECLQHYKETTETRRKQVDLLRAKDSHYLEVIRKLDVRLAKLSDDMSSLQSQVSERFDSQLVLDDLKRDIEETYSEYTHVRANLNQGSRLDATQLLNLTTHSNDIIKHLEHVVEKGEKILRLGVLCRNLETQEEKVVPFGMSVGNKSQDLMDDNDYDPFVLFWRRFANANLIKQKLEPKLKTLQYENECLNRELLTVFEILSNSH</sequence>
<keyword evidence="3" id="KW-0969">Cilium</keyword>
<comment type="subcellular location">
    <subcellularLocation>
        <location evidence="1">Cytoplasm</location>
        <location evidence="1">Cytoskeleton</location>
        <location evidence="1">Flagellum axoneme</location>
    </subcellularLocation>
</comment>
<feature type="coiled-coil region" evidence="5">
    <location>
        <begin position="246"/>
        <end position="297"/>
    </location>
</feature>
<dbReference type="AlphaFoldDB" id="A0A1B6LQA5"/>
<evidence type="ECO:0000256" key="1">
    <source>
        <dbReference type="ARBA" id="ARBA00004611"/>
    </source>
</evidence>
<dbReference type="InterPro" id="IPR039750">
    <property type="entry name" value="DRC1/DRC2"/>
</dbReference>
<dbReference type="GO" id="GO:0070286">
    <property type="term" value="P:axonemal dynein complex assembly"/>
    <property type="evidence" value="ECO:0007669"/>
    <property type="project" value="InterPro"/>
</dbReference>
<dbReference type="GO" id="GO:0060285">
    <property type="term" value="P:cilium-dependent cell motility"/>
    <property type="evidence" value="ECO:0007669"/>
    <property type="project" value="TreeGrafter"/>
</dbReference>
<keyword evidence="4" id="KW-0966">Cell projection</keyword>
<dbReference type="PANTHER" id="PTHR21625:SF0">
    <property type="entry name" value="DYNEIN REGULATORY COMPLEX SUBUNIT 2"/>
    <property type="match status" value="1"/>
</dbReference>
<dbReference type="EMBL" id="GEBQ01014125">
    <property type="protein sequence ID" value="JAT25852.1"/>
    <property type="molecule type" value="Transcribed_RNA"/>
</dbReference>
<proteinExistence type="predicted"/>
<keyword evidence="2" id="KW-0282">Flagellum</keyword>
<protein>
    <recommendedName>
        <fullName evidence="7">Dynein regulatory complex protein 1/2 N-terminal domain-containing protein</fullName>
    </recommendedName>
</protein>
<evidence type="ECO:0000256" key="2">
    <source>
        <dbReference type="ARBA" id="ARBA00022846"/>
    </source>
</evidence>
<feature type="coiled-coil region" evidence="5">
    <location>
        <begin position="3"/>
        <end position="33"/>
    </location>
</feature>
<evidence type="ECO:0000313" key="6">
    <source>
        <dbReference type="EMBL" id="JAT25852.1"/>
    </source>
</evidence>
<dbReference type="PANTHER" id="PTHR21625">
    <property type="entry name" value="NYD-SP28 PROTEIN"/>
    <property type="match status" value="1"/>
</dbReference>
<evidence type="ECO:0000256" key="3">
    <source>
        <dbReference type="ARBA" id="ARBA00023069"/>
    </source>
</evidence>
<evidence type="ECO:0008006" key="7">
    <source>
        <dbReference type="Google" id="ProtNLM"/>
    </source>
</evidence>
<evidence type="ECO:0000256" key="4">
    <source>
        <dbReference type="ARBA" id="ARBA00023273"/>
    </source>
</evidence>
<dbReference type="GO" id="GO:0003352">
    <property type="term" value="P:regulation of cilium movement"/>
    <property type="evidence" value="ECO:0007669"/>
    <property type="project" value="TreeGrafter"/>
</dbReference>
<dbReference type="GO" id="GO:0005858">
    <property type="term" value="C:axonemal dynein complex"/>
    <property type="evidence" value="ECO:0007669"/>
    <property type="project" value="InterPro"/>
</dbReference>
<gene>
    <name evidence="6" type="ORF">g.15283</name>
</gene>
<evidence type="ECO:0000256" key="5">
    <source>
        <dbReference type="SAM" id="Coils"/>
    </source>
</evidence>
<name>A0A1B6LQA5_9HEMI</name>
<reference evidence="6" key="1">
    <citation type="submission" date="2015-11" db="EMBL/GenBank/DDBJ databases">
        <title>De novo transcriptome assembly of four potential Pierce s Disease insect vectors from Arizona vineyards.</title>
        <authorList>
            <person name="Tassone E.E."/>
        </authorList>
    </citation>
    <scope>NUCLEOTIDE SEQUENCE</scope>
</reference>